<name>A0A839A924_9HYPH</name>
<dbReference type="InterPro" id="IPR050845">
    <property type="entry name" value="Cu-binding_ET"/>
</dbReference>
<protein>
    <submittedName>
        <fullName evidence="6">Cupredoxin family protein</fullName>
    </submittedName>
</protein>
<keyword evidence="2" id="KW-0186">Copper</keyword>
<dbReference type="EMBL" id="JACFXV010000006">
    <property type="protein sequence ID" value="MBA5775558.1"/>
    <property type="molecule type" value="Genomic_DNA"/>
</dbReference>
<dbReference type="PROSITE" id="PS00079">
    <property type="entry name" value="MULTICOPPER_OXIDASE1"/>
    <property type="match status" value="1"/>
</dbReference>
<dbReference type="InterPro" id="IPR008972">
    <property type="entry name" value="Cupredoxin"/>
</dbReference>
<dbReference type="PANTHER" id="PTHR38439:SF3">
    <property type="entry name" value="COPPER-RESISTANT CUPROPROTEIN COPI"/>
    <property type="match status" value="1"/>
</dbReference>
<accession>A0A839A924</accession>
<evidence type="ECO:0000313" key="6">
    <source>
        <dbReference type="EMBL" id="MBA5775558.1"/>
    </source>
</evidence>
<evidence type="ECO:0000256" key="4">
    <source>
        <dbReference type="SAM" id="SignalP"/>
    </source>
</evidence>
<dbReference type="Proteomes" id="UP000541109">
    <property type="component" value="Unassembled WGS sequence"/>
</dbReference>
<feature type="chain" id="PRO_5032509842" evidence="4">
    <location>
        <begin position="22"/>
        <end position="183"/>
    </location>
</feature>
<feature type="signal peptide" evidence="4">
    <location>
        <begin position="1"/>
        <end position="21"/>
    </location>
</feature>
<feature type="domain" description="Blue (type 1) copper" evidence="5">
    <location>
        <begin position="72"/>
        <end position="176"/>
    </location>
</feature>
<evidence type="ECO:0000256" key="1">
    <source>
        <dbReference type="ARBA" id="ARBA00022723"/>
    </source>
</evidence>
<dbReference type="CDD" id="cd04211">
    <property type="entry name" value="Cupredoxin_like_2"/>
    <property type="match status" value="1"/>
</dbReference>
<dbReference type="PANTHER" id="PTHR38439">
    <property type="entry name" value="AURACYANIN-B"/>
    <property type="match status" value="1"/>
</dbReference>
<feature type="region of interest" description="Disordered" evidence="3">
    <location>
        <begin position="19"/>
        <end position="41"/>
    </location>
</feature>
<dbReference type="InterPro" id="IPR033138">
    <property type="entry name" value="Cu_oxidase_CS"/>
</dbReference>
<evidence type="ECO:0000259" key="5">
    <source>
        <dbReference type="Pfam" id="PF00127"/>
    </source>
</evidence>
<proteinExistence type="predicted"/>
<evidence type="ECO:0000256" key="3">
    <source>
        <dbReference type="SAM" id="MobiDB-lite"/>
    </source>
</evidence>
<dbReference type="GO" id="GO:0009055">
    <property type="term" value="F:electron transfer activity"/>
    <property type="evidence" value="ECO:0007669"/>
    <property type="project" value="InterPro"/>
</dbReference>
<gene>
    <name evidence="6" type="ORF">H2509_00300</name>
</gene>
<evidence type="ECO:0000313" key="7">
    <source>
        <dbReference type="Proteomes" id="UP000541109"/>
    </source>
</evidence>
<keyword evidence="1" id="KW-0479">Metal-binding</keyword>
<dbReference type="SUPFAM" id="SSF49503">
    <property type="entry name" value="Cupredoxins"/>
    <property type="match status" value="1"/>
</dbReference>
<feature type="compositionally biased region" description="Basic and acidic residues" evidence="3">
    <location>
        <begin position="26"/>
        <end position="35"/>
    </location>
</feature>
<dbReference type="Gene3D" id="2.60.40.420">
    <property type="entry name" value="Cupredoxins - blue copper proteins"/>
    <property type="match status" value="1"/>
</dbReference>
<sequence length="183" mass="19652">MTTTVSAILYASAAAAGGSHAGGHGDAAKTPHHGADTGGHGHALAAEHHRMAVGEPGKASKVTRSITVTMRETDDGDMIFEPNQMQINHGETIRFIIENKGELAHEFVLDDHHGISEHKALMEKFPEMEHDDPNSVHLEPGSKAEIIWSFVNDGDFEFACLIPGHYEAGMRGGIDVVNSLARN</sequence>
<keyword evidence="7" id="KW-1185">Reference proteome</keyword>
<evidence type="ECO:0000256" key="2">
    <source>
        <dbReference type="ARBA" id="ARBA00023008"/>
    </source>
</evidence>
<dbReference type="AlphaFoldDB" id="A0A839A924"/>
<comment type="caution">
    <text evidence="6">The sequence shown here is derived from an EMBL/GenBank/DDBJ whole genome shotgun (WGS) entry which is preliminary data.</text>
</comment>
<dbReference type="Pfam" id="PF00127">
    <property type="entry name" value="Copper-bind"/>
    <property type="match status" value="1"/>
</dbReference>
<organism evidence="6 7">
    <name type="scientific">Stappia albiluteola</name>
    <dbReference type="NCBI Taxonomy" id="2758565"/>
    <lineage>
        <taxon>Bacteria</taxon>
        <taxon>Pseudomonadati</taxon>
        <taxon>Pseudomonadota</taxon>
        <taxon>Alphaproteobacteria</taxon>
        <taxon>Hyphomicrobiales</taxon>
        <taxon>Stappiaceae</taxon>
        <taxon>Stappia</taxon>
    </lineage>
</organism>
<dbReference type="GO" id="GO:0005507">
    <property type="term" value="F:copper ion binding"/>
    <property type="evidence" value="ECO:0007669"/>
    <property type="project" value="InterPro"/>
</dbReference>
<keyword evidence="4" id="KW-0732">Signal</keyword>
<dbReference type="InterPro" id="IPR000923">
    <property type="entry name" value="BlueCu_1"/>
</dbReference>
<reference evidence="6 7" key="1">
    <citation type="submission" date="2020-07" db="EMBL/GenBank/DDBJ databases">
        <title>Stappia sp., F7233, whole genome shotgun sequencing project.</title>
        <authorList>
            <person name="Jiang S."/>
            <person name="Liu Z.W."/>
            <person name="Du Z.J."/>
        </authorList>
    </citation>
    <scope>NUCLEOTIDE SEQUENCE [LARGE SCALE GENOMIC DNA]</scope>
    <source>
        <strain evidence="6 7">F7233</strain>
    </source>
</reference>